<dbReference type="PROSITE" id="PS51025">
    <property type="entry name" value="PWI"/>
    <property type="match status" value="1"/>
</dbReference>
<feature type="region of interest" description="Disordered" evidence="1">
    <location>
        <begin position="283"/>
        <end position="399"/>
    </location>
</feature>
<feature type="domain" description="PWI" evidence="2">
    <location>
        <begin position="383"/>
        <end position="467"/>
    </location>
</feature>
<feature type="compositionally biased region" description="Basic and acidic residues" evidence="1">
    <location>
        <begin position="87"/>
        <end position="102"/>
    </location>
</feature>
<evidence type="ECO:0000256" key="1">
    <source>
        <dbReference type="SAM" id="MobiDB-lite"/>
    </source>
</evidence>
<evidence type="ECO:0000313" key="4">
    <source>
        <dbReference type="Proteomes" id="UP000693970"/>
    </source>
</evidence>
<organism evidence="3 4">
    <name type="scientific">Nitzschia inconspicua</name>
    <dbReference type="NCBI Taxonomy" id="303405"/>
    <lineage>
        <taxon>Eukaryota</taxon>
        <taxon>Sar</taxon>
        <taxon>Stramenopiles</taxon>
        <taxon>Ochrophyta</taxon>
        <taxon>Bacillariophyta</taxon>
        <taxon>Bacillariophyceae</taxon>
        <taxon>Bacillariophycidae</taxon>
        <taxon>Bacillariales</taxon>
        <taxon>Bacillariaceae</taxon>
        <taxon>Nitzschia</taxon>
    </lineage>
</organism>
<dbReference type="OrthoDB" id="49364at2759"/>
<evidence type="ECO:0000313" key="3">
    <source>
        <dbReference type="EMBL" id="KAG7359648.1"/>
    </source>
</evidence>
<dbReference type="InterPro" id="IPR002483">
    <property type="entry name" value="PWI_dom"/>
</dbReference>
<dbReference type="PANTHER" id="PTHR48125">
    <property type="entry name" value="LP07818P1"/>
    <property type="match status" value="1"/>
</dbReference>
<keyword evidence="4" id="KW-1185">Reference proteome</keyword>
<feature type="region of interest" description="Disordered" evidence="1">
    <location>
        <begin position="80"/>
        <end position="102"/>
    </location>
</feature>
<feature type="compositionally biased region" description="Basic and acidic residues" evidence="1">
    <location>
        <begin position="213"/>
        <end position="222"/>
    </location>
</feature>
<dbReference type="SMART" id="SM00311">
    <property type="entry name" value="PWI"/>
    <property type="match status" value="1"/>
</dbReference>
<dbReference type="PANTHER" id="PTHR48125:SF12">
    <property type="entry name" value="AT HOOK TRANSCRIPTION FACTOR FAMILY-RELATED"/>
    <property type="match status" value="1"/>
</dbReference>
<gene>
    <name evidence="3" type="ORF">IV203_034746</name>
</gene>
<name>A0A9K3LCT4_9STRA</name>
<proteinExistence type="predicted"/>
<reference evidence="3" key="1">
    <citation type="journal article" date="2021" name="Sci. Rep.">
        <title>Diploid genomic architecture of Nitzschia inconspicua, an elite biomass production diatom.</title>
        <authorList>
            <person name="Oliver A."/>
            <person name="Podell S."/>
            <person name="Pinowska A."/>
            <person name="Traller J.C."/>
            <person name="Smith S.R."/>
            <person name="McClure R."/>
            <person name="Beliaev A."/>
            <person name="Bohutskyi P."/>
            <person name="Hill E.A."/>
            <person name="Rabines A."/>
            <person name="Zheng H."/>
            <person name="Allen L.Z."/>
            <person name="Kuo A."/>
            <person name="Grigoriev I.V."/>
            <person name="Allen A.E."/>
            <person name="Hazlebeck D."/>
            <person name="Allen E.E."/>
        </authorList>
    </citation>
    <scope>NUCLEOTIDE SEQUENCE</scope>
    <source>
        <strain evidence="3">Hildebrandi</strain>
    </source>
</reference>
<reference evidence="3" key="2">
    <citation type="submission" date="2021-04" db="EMBL/GenBank/DDBJ databases">
        <authorList>
            <person name="Podell S."/>
        </authorList>
    </citation>
    <scope>NUCLEOTIDE SEQUENCE</scope>
    <source>
        <strain evidence="3">Hildebrandi</strain>
    </source>
</reference>
<comment type="caution">
    <text evidence="3">The sequence shown here is derived from an EMBL/GenBank/DDBJ whole genome shotgun (WGS) entry which is preliminary data.</text>
</comment>
<dbReference type="EMBL" id="JAGRRH010000013">
    <property type="protein sequence ID" value="KAG7359648.1"/>
    <property type="molecule type" value="Genomic_DNA"/>
</dbReference>
<sequence>MAGLPPPLPINLPPPTGAPPPPVAVNLLHPPVMPPGGGGGGMPFTNTILITSAPSFLHSYHAIREWLYPCGSTRTAVFYPRPPKRHFGQDDKDSKGSAEVEPPPKKISVLVTMGHPDAAIKFLASFKEFASRLDERYSDIDAFMVPNSPDVPLPPPVVDNETSTVLGEKLWQNFVSLEASSVDDGNATATNRFASKSRDNDATEKNNGTDNDNNNHKENEEPKLDAFKVAAAAGGAYDADEDPLNAPQVLEAVKQFRRNLEKTQTVQQKQRIELVQQKLSNMRSRIQKQMEEERKLHKQQQLQQQQNQSAQGPPPPLPLPPPGGTLPPPPLPTGLPPPPPGGSLPIPPTAADSGKRGRSNLPAWMTQQQGEGAESDEPANKKTKTYPTNFPSDLPPSSHPVLRDFLTSKVKESLGEEETTLIDFLYNHVLQGRATSELLQELQMVLEEESEGFLEVLWAKIDELSAS</sequence>
<dbReference type="AlphaFoldDB" id="A0A9K3LCT4"/>
<dbReference type="Proteomes" id="UP000693970">
    <property type="component" value="Unassembled WGS sequence"/>
</dbReference>
<accession>A0A9K3LCT4</accession>
<protein>
    <submittedName>
        <fullName evidence="3">PWI domain containing protein</fullName>
    </submittedName>
</protein>
<evidence type="ECO:0000259" key="2">
    <source>
        <dbReference type="PROSITE" id="PS51025"/>
    </source>
</evidence>
<dbReference type="Pfam" id="PF01480">
    <property type="entry name" value="PWI"/>
    <property type="match status" value="1"/>
</dbReference>
<feature type="region of interest" description="Disordered" evidence="1">
    <location>
        <begin position="182"/>
        <end position="222"/>
    </location>
</feature>
<feature type="compositionally biased region" description="Low complexity" evidence="1">
    <location>
        <begin position="299"/>
        <end position="311"/>
    </location>
</feature>
<feature type="compositionally biased region" description="Pro residues" evidence="1">
    <location>
        <begin position="312"/>
        <end position="348"/>
    </location>
</feature>